<evidence type="ECO:0000313" key="8">
    <source>
        <dbReference type="Proteomes" id="UP000578449"/>
    </source>
</evidence>
<feature type="transmembrane region" description="Helical" evidence="5">
    <location>
        <begin position="266"/>
        <end position="290"/>
    </location>
</feature>
<gene>
    <name evidence="7" type="ORF">HNP84_009049</name>
</gene>
<evidence type="ECO:0000256" key="3">
    <source>
        <dbReference type="ARBA" id="ARBA00022989"/>
    </source>
</evidence>
<evidence type="ECO:0000256" key="2">
    <source>
        <dbReference type="ARBA" id="ARBA00022692"/>
    </source>
</evidence>
<organism evidence="7 8">
    <name type="scientific">Thermocatellispora tengchongensis</name>
    <dbReference type="NCBI Taxonomy" id="1073253"/>
    <lineage>
        <taxon>Bacteria</taxon>
        <taxon>Bacillati</taxon>
        <taxon>Actinomycetota</taxon>
        <taxon>Actinomycetes</taxon>
        <taxon>Streptosporangiales</taxon>
        <taxon>Streptosporangiaceae</taxon>
        <taxon>Thermocatellispora</taxon>
    </lineage>
</organism>
<feature type="transmembrane region" description="Helical" evidence="5">
    <location>
        <begin position="221"/>
        <end position="246"/>
    </location>
</feature>
<keyword evidence="3 5" id="KW-1133">Transmembrane helix</keyword>
<dbReference type="GO" id="GO:0016020">
    <property type="term" value="C:membrane"/>
    <property type="evidence" value="ECO:0007669"/>
    <property type="project" value="UniProtKB-SubCell"/>
</dbReference>
<dbReference type="PANTHER" id="PTHR43471:SF1">
    <property type="entry name" value="ABC TRANSPORTER PERMEASE PROTEIN NOSY-RELATED"/>
    <property type="match status" value="1"/>
</dbReference>
<evidence type="ECO:0000256" key="1">
    <source>
        <dbReference type="ARBA" id="ARBA00004141"/>
    </source>
</evidence>
<dbReference type="EMBL" id="JACHGN010000028">
    <property type="protein sequence ID" value="MBB5139286.1"/>
    <property type="molecule type" value="Genomic_DNA"/>
</dbReference>
<dbReference type="PANTHER" id="PTHR43471">
    <property type="entry name" value="ABC TRANSPORTER PERMEASE"/>
    <property type="match status" value="1"/>
</dbReference>
<keyword evidence="4 5" id="KW-0472">Membrane</keyword>
<protein>
    <submittedName>
        <fullName evidence="7">ABC-2 type transport system permease protein</fullName>
    </submittedName>
</protein>
<dbReference type="Proteomes" id="UP000578449">
    <property type="component" value="Unassembled WGS sequence"/>
</dbReference>
<accession>A0A840PK41</accession>
<dbReference type="GO" id="GO:0140359">
    <property type="term" value="F:ABC-type transporter activity"/>
    <property type="evidence" value="ECO:0007669"/>
    <property type="project" value="InterPro"/>
</dbReference>
<keyword evidence="8" id="KW-1185">Reference proteome</keyword>
<comment type="caution">
    <text evidence="7">The sequence shown here is derived from an EMBL/GenBank/DDBJ whole genome shotgun (WGS) entry which is preliminary data.</text>
</comment>
<feature type="transmembrane region" description="Helical" evidence="5">
    <location>
        <begin position="302"/>
        <end position="329"/>
    </location>
</feature>
<name>A0A840PK41_9ACTN</name>
<feature type="transmembrane region" description="Helical" evidence="5">
    <location>
        <begin position="34"/>
        <end position="57"/>
    </location>
</feature>
<dbReference type="InterPro" id="IPR013525">
    <property type="entry name" value="ABC2_TM"/>
</dbReference>
<dbReference type="AlphaFoldDB" id="A0A840PK41"/>
<reference evidence="7 8" key="1">
    <citation type="submission" date="2020-08" db="EMBL/GenBank/DDBJ databases">
        <title>Genomic Encyclopedia of Type Strains, Phase IV (KMG-IV): sequencing the most valuable type-strain genomes for metagenomic binning, comparative biology and taxonomic classification.</title>
        <authorList>
            <person name="Goeker M."/>
        </authorList>
    </citation>
    <scope>NUCLEOTIDE SEQUENCE [LARGE SCALE GENOMIC DNA]</scope>
    <source>
        <strain evidence="7 8">DSM 45615</strain>
    </source>
</reference>
<evidence type="ECO:0000256" key="5">
    <source>
        <dbReference type="SAM" id="Phobius"/>
    </source>
</evidence>
<keyword evidence="2 5" id="KW-0812">Transmembrane</keyword>
<feature type="domain" description="ABC-2 type transporter transmembrane" evidence="6">
    <location>
        <begin position="37"/>
        <end position="362"/>
    </location>
</feature>
<dbReference type="RefSeq" id="WP_185056118.1">
    <property type="nucleotide sequence ID" value="NZ_BAABIX010000026.1"/>
</dbReference>
<sequence>MTRVLGPTARRDLGEWRLIGIVARHELRNQWRKNAFWTSGFLTVLLICLALGTVAYLGGNRDAAPAVGVVGDRPHLVTALEREVKVERFASVRDARSAVREGRVDAAVAAGGEILVSWTLDPGLGRLLRQAYVTAGYAERLTRLGTPPDAVANASPPLRVVPLTADVALLQERTLAAVAGVSMLLIMMMFFGNSIMRVVVEEKTSRLAEMLLLKIDAWQLLTGKIIGVGAAALGQILAAFAAAAALALGAGVFDRPGDVLAVAANLVLWFVPAFILFTGLYAIAGSLVSVPDDVHHTGTPVSLVQLLGVFGPAMVVLGANETVTAVVSVIPGFSWTTMPVRMAHTDVPWWQVGVAYALMLLTVRGLIRTSSTTYTTVFLHAGRRITVQDCLRGQRS</sequence>
<dbReference type="Pfam" id="PF12698">
    <property type="entry name" value="ABC2_membrane_3"/>
    <property type="match status" value="1"/>
</dbReference>
<evidence type="ECO:0000256" key="4">
    <source>
        <dbReference type="ARBA" id="ARBA00023136"/>
    </source>
</evidence>
<feature type="transmembrane region" description="Helical" evidence="5">
    <location>
        <begin position="175"/>
        <end position="200"/>
    </location>
</feature>
<evidence type="ECO:0000259" key="6">
    <source>
        <dbReference type="Pfam" id="PF12698"/>
    </source>
</evidence>
<proteinExistence type="predicted"/>
<feature type="transmembrane region" description="Helical" evidence="5">
    <location>
        <begin position="349"/>
        <end position="367"/>
    </location>
</feature>
<evidence type="ECO:0000313" key="7">
    <source>
        <dbReference type="EMBL" id="MBB5139286.1"/>
    </source>
</evidence>
<comment type="subcellular location">
    <subcellularLocation>
        <location evidence="1">Membrane</location>
        <topology evidence="1">Multi-pass membrane protein</topology>
    </subcellularLocation>
</comment>